<feature type="domain" description="Integrase catalytic" evidence="5">
    <location>
        <begin position="142"/>
        <end position="319"/>
    </location>
</feature>
<dbReference type="InterPro" id="IPR036397">
    <property type="entry name" value="RNaseH_sf"/>
</dbReference>
<organism evidence="6 7">
    <name type="scientific">Actinidia rufa</name>
    <dbReference type="NCBI Taxonomy" id="165716"/>
    <lineage>
        <taxon>Eukaryota</taxon>
        <taxon>Viridiplantae</taxon>
        <taxon>Streptophyta</taxon>
        <taxon>Embryophyta</taxon>
        <taxon>Tracheophyta</taxon>
        <taxon>Spermatophyta</taxon>
        <taxon>Magnoliopsida</taxon>
        <taxon>eudicotyledons</taxon>
        <taxon>Gunneridae</taxon>
        <taxon>Pentapetalae</taxon>
        <taxon>asterids</taxon>
        <taxon>Ericales</taxon>
        <taxon>Actinidiaceae</taxon>
        <taxon>Actinidia</taxon>
    </lineage>
</organism>
<dbReference type="PROSITE" id="PS50994">
    <property type="entry name" value="INTEGRASE"/>
    <property type="match status" value="1"/>
</dbReference>
<name>A0A7J0H5J6_9ERIC</name>
<dbReference type="CDD" id="cd09272">
    <property type="entry name" value="RNase_HI_RT_Ty1"/>
    <property type="match status" value="1"/>
</dbReference>
<dbReference type="InterPro" id="IPR012337">
    <property type="entry name" value="RNaseH-like_sf"/>
</dbReference>
<dbReference type="AlphaFoldDB" id="A0A7J0H5J6"/>
<dbReference type="GO" id="GO:0015074">
    <property type="term" value="P:DNA integration"/>
    <property type="evidence" value="ECO:0007669"/>
    <property type="project" value="InterPro"/>
</dbReference>
<dbReference type="GO" id="GO:0046872">
    <property type="term" value="F:metal ion binding"/>
    <property type="evidence" value="ECO:0007669"/>
    <property type="project" value="UniProtKB-KW"/>
</dbReference>
<evidence type="ECO:0000256" key="2">
    <source>
        <dbReference type="ARBA" id="ARBA00022801"/>
    </source>
</evidence>
<dbReference type="OrthoDB" id="6776856at2759"/>
<dbReference type="Gene3D" id="3.30.420.10">
    <property type="entry name" value="Ribonuclease H-like superfamily/Ribonuclease H"/>
    <property type="match status" value="1"/>
</dbReference>
<dbReference type="GO" id="GO:0016787">
    <property type="term" value="F:hydrolase activity"/>
    <property type="evidence" value="ECO:0007669"/>
    <property type="project" value="UniProtKB-KW"/>
</dbReference>
<dbReference type="EMBL" id="BJWL01000027">
    <property type="protein sequence ID" value="GFZ18373.1"/>
    <property type="molecule type" value="Genomic_DNA"/>
</dbReference>
<evidence type="ECO:0000256" key="4">
    <source>
        <dbReference type="SAM" id="Phobius"/>
    </source>
</evidence>
<dbReference type="InterPro" id="IPR013103">
    <property type="entry name" value="RVT_2"/>
</dbReference>
<protein>
    <recommendedName>
        <fullName evidence="5">Integrase catalytic domain-containing protein</fullName>
    </recommendedName>
</protein>
<comment type="caution">
    <text evidence="6">The sequence shown here is derived from an EMBL/GenBank/DDBJ whole genome shotgun (WGS) entry which is preliminary data.</text>
</comment>
<feature type="region of interest" description="Disordered" evidence="3">
    <location>
        <begin position="361"/>
        <end position="428"/>
    </location>
</feature>
<reference evidence="6 7" key="1">
    <citation type="submission" date="2019-07" db="EMBL/GenBank/DDBJ databases">
        <title>De Novo Assembly of kiwifruit Actinidia rufa.</title>
        <authorList>
            <person name="Sugita-Konishi S."/>
            <person name="Sato K."/>
            <person name="Mori E."/>
            <person name="Abe Y."/>
            <person name="Kisaki G."/>
            <person name="Hamano K."/>
            <person name="Suezawa K."/>
            <person name="Otani M."/>
            <person name="Fukuda T."/>
            <person name="Manabe T."/>
            <person name="Gomi K."/>
            <person name="Tabuchi M."/>
            <person name="Akimitsu K."/>
            <person name="Kataoka I."/>
        </authorList>
    </citation>
    <scope>NUCLEOTIDE SEQUENCE [LARGE SCALE GENOMIC DNA]</scope>
    <source>
        <strain evidence="7">cv. Fuchu</strain>
    </source>
</reference>
<gene>
    <name evidence="6" type="ORF">Acr_27g0001120</name>
</gene>
<keyword evidence="7" id="KW-1185">Reference proteome</keyword>
<evidence type="ECO:0000313" key="7">
    <source>
        <dbReference type="Proteomes" id="UP000585474"/>
    </source>
</evidence>
<sequence>MRIARGARLIEVVVPHPRRGAIRPPQRLEARGAVRQAPLTTLLHNSPNFNPTATNTAPSCLCATQSQSSNQIHLYAAPCPHIYAAPTLCSQNNNHVLCCRLPLPMPLCRPPAAPTPDSMIADSLKEVAPAHMVPSPVPGSLSHSQPAQRVTSVLLNGKNFHVTTLSQHRYYVTFIDDYTRCTSVYLMHNKSEFFSHFTHFLQMVKTQYNTIVRNIRSDNGREYITIEFRAELNKCGILQQITYPYTLEQNGVTERKNCYIMSVVRYLLRGMGVPKYFWHMIVLTAIYLINRTPVGNYKARLLSISFSLLVPYFLLFLVSLGAHVFFKIGAPPVPNLMIRMYVVSFSADDLIPPRPLPILEPPPPIPNGSLPPIDSQDPSPHAQAPLPTSSPKSGMSPPLVSNIPPPRSLESSVDVCNEGGDGGSSTHQTWDLVTLPKGERIVGCKWVFSVKYLDDGSVDRYKAHLVTKGFTQIPSMLGCRAAATLMVPTLKISADTVSQFMHSPRTSHLDVGYHILRYLKLCLGLGLFYKSGVQSSLSCFTNVDYAGSKSDRRSTSDFCTFHGTHLISWKSKKQAVVSRSSAEAEYRAMAQGISEILWC</sequence>
<keyword evidence="1" id="KW-0479">Metal-binding</keyword>
<accession>A0A7J0H5J6</accession>
<evidence type="ECO:0000256" key="1">
    <source>
        <dbReference type="ARBA" id="ARBA00022723"/>
    </source>
</evidence>
<dbReference type="PANTHER" id="PTHR42648:SF28">
    <property type="entry name" value="TRANSPOSON-ENCODED PROTEIN WITH RIBONUCLEASE H-LIKE AND RETROVIRUS ZINC FINGER-LIKE DOMAINS"/>
    <property type="match status" value="1"/>
</dbReference>
<keyword evidence="4" id="KW-0812">Transmembrane</keyword>
<evidence type="ECO:0000313" key="6">
    <source>
        <dbReference type="EMBL" id="GFZ18373.1"/>
    </source>
</evidence>
<feature type="transmembrane region" description="Helical" evidence="4">
    <location>
        <begin position="266"/>
        <end position="289"/>
    </location>
</feature>
<dbReference type="Proteomes" id="UP000585474">
    <property type="component" value="Unassembled WGS sequence"/>
</dbReference>
<proteinExistence type="predicted"/>
<keyword evidence="4" id="KW-1133">Transmembrane helix</keyword>
<dbReference type="PANTHER" id="PTHR42648">
    <property type="entry name" value="TRANSPOSASE, PUTATIVE-RELATED"/>
    <property type="match status" value="1"/>
</dbReference>
<keyword evidence="2" id="KW-0378">Hydrolase</keyword>
<dbReference type="Pfam" id="PF07727">
    <property type="entry name" value="RVT_2"/>
    <property type="match status" value="1"/>
</dbReference>
<evidence type="ECO:0000256" key="3">
    <source>
        <dbReference type="SAM" id="MobiDB-lite"/>
    </source>
</evidence>
<dbReference type="GO" id="GO:0003676">
    <property type="term" value="F:nucleic acid binding"/>
    <property type="evidence" value="ECO:0007669"/>
    <property type="project" value="InterPro"/>
</dbReference>
<dbReference type="InterPro" id="IPR039537">
    <property type="entry name" value="Retrotran_Ty1/copia-like"/>
</dbReference>
<keyword evidence="4" id="KW-0472">Membrane</keyword>
<dbReference type="SUPFAM" id="SSF53098">
    <property type="entry name" value="Ribonuclease H-like"/>
    <property type="match status" value="1"/>
</dbReference>
<feature type="transmembrane region" description="Helical" evidence="4">
    <location>
        <begin position="301"/>
        <end position="326"/>
    </location>
</feature>
<evidence type="ECO:0000259" key="5">
    <source>
        <dbReference type="PROSITE" id="PS50994"/>
    </source>
</evidence>
<dbReference type="InterPro" id="IPR001584">
    <property type="entry name" value="Integrase_cat-core"/>
</dbReference>